<reference evidence="8 9" key="1">
    <citation type="submission" date="2016-06" db="EMBL/GenBank/DDBJ databases">
        <title>Draft genome of Moraxella nonliquefaciens CCUG 60284.</title>
        <authorList>
            <person name="Salva-Serra F."/>
            <person name="Engstrom-Jakobsson H."/>
            <person name="Thorell K."/>
            <person name="Gonzales-Siles L."/>
            <person name="Karlsson R."/>
            <person name="Boulund F."/>
            <person name="Engstrand L."/>
            <person name="Kristiansson E."/>
            <person name="Moore E."/>
        </authorList>
    </citation>
    <scope>NUCLEOTIDE SEQUENCE [LARGE SCALE GENOMIC DNA]</scope>
    <source>
        <strain evidence="8 9">CCUG 60284</strain>
    </source>
</reference>
<dbReference type="OrthoDB" id="9811343at2"/>
<dbReference type="PANTHER" id="PTHR33884:SF7">
    <property type="entry name" value="BSL8023 PROTEIN"/>
    <property type="match status" value="1"/>
</dbReference>
<dbReference type="Pfam" id="PF04226">
    <property type="entry name" value="Transgly_assoc"/>
    <property type="match status" value="1"/>
</dbReference>
<proteinExistence type="inferred from homology"/>
<name>A0A1B8PJU4_MORNO</name>
<comment type="caution">
    <text evidence="8">The sequence shown here is derived from an EMBL/GenBank/DDBJ whole genome shotgun (WGS) entry which is preliminary data.</text>
</comment>
<keyword evidence="4 7" id="KW-0812">Transmembrane</keyword>
<feature type="transmembrane region" description="Helical" evidence="7">
    <location>
        <begin position="29"/>
        <end position="50"/>
    </location>
</feature>
<evidence type="ECO:0000256" key="7">
    <source>
        <dbReference type="SAM" id="Phobius"/>
    </source>
</evidence>
<dbReference type="RefSeq" id="WP_066884888.1">
    <property type="nucleotide sequence ID" value="NZ_JAKREH010000007.1"/>
</dbReference>
<evidence type="ECO:0000256" key="4">
    <source>
        <dbReference type="ARBA" id="ARBA00022692"/>
    </source>
</evidence>
<evidence type="ECO:0000256" key="3">
    <source>
        <dbReference type="ARBA" id="ARBA00022475"/>
    </source>
</evidence>
<sequence>MSIVWTLIVGFIAGLLARAIKPGANPMGWIMTIILGIVGAVVGGFLAGALGLSANGGFGGLVLSVIGAIIVLFIYEFATGKRRIK</sequence>
<gene>
    <name evidence="8" type="ORF">A9Z60_02450</name>
</gene>
<evidence type="ECO:0000313" key="9">
    <source>
        <dbReference type="Proteomes" id="UP000092671"/>
    </source>
</evidence>
<protein>
    <recommendedName>
        <fullName evidence="10">Transglycosylase</fullName>
    </recommendedName>
</protein>
<dbReference type="AlphaFoldDB" id="A0A1B8PJU4"/>
<evidence type="ECO:0000313" key="8">
    <source>
        <dbReference type="EMBL" id="OBX50779.1"/>
    </source>
</evidence>
<evidence type="ECO:0000256" key="5">
    <source>
        <dbReference type="ARBA" id="ARBA00022989"/>
    </source>
</evidence>
<dbReference type="GO" id="GO:0005886">
    <property type="term" value="C:plasma membrane"/>
    <property type="evidence" value="ECO:0007669"/>
    <property type="project" value="UniProtKB-SubCell"/>
</dbReference>
<dbReference type="EMBL" id="LZDN01000012">
    <property type="protein sequence ID" value="OBX50779.1"/>
    <property type="molecule type" value="Genomic_DNA"/>
</dbReference>
<evidence type="ECO:0000256" key="6">
    <source>
        <dbReference type="ARBA" id="ARBA00023136"/>
    </source>
</evidence>
<dbReference type="Proteomes" id="UP000092671">
    <property type="component" value="Unassembled WGS sequence"/>
</dbReference>
<keyword evidence="3" id="KW-1003">Cell membrane</keyword>
<evidence type="ECO:0000256" key="1">
    <source>
        <dbReference type="ARBA" id="ARBA00004651"/>
    </source>
</evidence>
<feature type="transmembrane region" description="Helical" evidence="7">
    <location>
        <begin position="57"/>
        <end position="75"/>
    </location>
</feature>
<dbReference type="InterPro" id="IPR007341">
    <property type="entry name" value="Transgly_assoc"/>
</dbReference>
<dbReference type="PANTHER" id="PTHR33884">
    <property type="entry name" value="UPF0410 PROTEIN YMGE"/>
    <property type="match status" value="1"/>
</dbReference>
<evidence type="ECO:0008006" key="10">
    <source>
        <dbReference type="Google" id="ProtNLM"/>
    </source>
</evidence>
<comment type="similarity">
    <text evidence="2">Belongs to the UPF0410 family.</text>
</comment>
<comment type="subcellular location">
    <subcellularLocation>
        <location evidence="1">Cell membrane</location>
        <topology evidence="1">Multi-pass membrane protein</topology>
    </subcellularLocation>
</comment>
<evidence type="ECO:0000256" key="2">
    <source>
        <dbReference type="ARBA" id="ARBA00011006"/>
    </source>
</evidence>
<organism evidence="8 9">
    <name type="scientific">Moraxella nonliquefaciens</name>
    <dbReference type="NCBI Taxonomy" id="478"/>
    <lineage>
        <taxon>Bacteria</taxon>
        <taxon>Pseudomonadati</taxon>
        <taxon>Pseudomonadota</taxon>
        <taxon>Gammaproteobacteria</taxon>
        <taxon>Moraxellales</taxon>
        <taxon>Moraxellaceae</taxon>
        <taxon>Moraxella</taxon>
    </lineage>
</organism>
<keyword evidence="5 7" id="KW-1133">Transmembrane helix</keyword>
<accession>A0A1B8PJU4</accession>
<keyword evidence="6 7" id="KW-0472">Membrane</keyword>